<dbReference type="Gramene" id="TRITD5Bv1G179900.1">
    <property type="protein sequence ID" value="TRITD5Bv1G179900.1"/>
    <property type="gene ID" value="TRITD5Bv1G179900"/>
</dbReference>
<accession>A0A9R0XER5</accession>
<dbReference type="Proteomes" id="UP000324705">
    <property type="component" value="Chromosome 5B"/>
</dbReference>
<dbReference type="PANTHER" id="PTHR33207">
    <property type="entry name" value="F-BOX DOMAIN CONTAINING PROTEIN-RELATED"/>
    <property type="match status" value="1"/>
</dbReference>
<proteinExistence type="predicted"/>
<dbReference type="InterPro" id="IPR036047">
    <property type="entry name" value="F-box-like_dom_sf"/>
</dbReference>
<dbReference type="AlphaFoldDB" id="A0A9R0XER5"/>
<dbReference type="SUPFAM" id="SSF81383">
    <property type="entry name" value="F-box domain"/>
    <property type="match status" value="1"/>
</dbReference>
<dbReference type="Pfam" id="PF23635">
    <property type="entry name" value="Beta-prop_AT5G49610-like"/>
    <property type="match status" value="1"/>
</dbReference>
<evidence type="ECO:0000259" key="1">
    <source>
        <dbReference type="Pfam" id="PF23635"/>
    </source>
</evidence>
<evidence type="ECO:0000313" key="2">
    <source>
        <dbReference type="EMBL" id="VAI35393.1"/>
    </source>
</evidence>
<sequence length="446" mass="50441">MASQLGPPSPSLEPAATTADITAIGEDLLREVFLRLPSLPSLVRATLACRTFLRTVRSCPIFRHRFLALHPPQILGFFEGWKTGIPLFIPFRDPSDPDLAAAVCGADFLLTRLLEDSGDPGWDIKDCRCGHLLLHNRRTKQIAAYNPLTQALDIFPHPPRETCGPRYLLYRIIFPKEDQRAFHVVCFRRRKSCRGSRLRISVFSSVSREWQCFSWVCVQNLTPQPWKDGGDVWSYIATLVSGSDRLAYWKDKDQAYMVVLNTPTPHLSPMGLPPPSEDYELGRTKDGKLCLVCIDDVYANKGTLAVWFRRVDSDGSDEWMPHKVFPLSAFIDVTMCSEEYDVMVQVVMVLDGFVFLSVSYARYTECLISFCLETENVNKLFTHTLDCNIHPYFMVWPPSLVRNEEDSDTKLTSDNVTDDGPVGIEATPSVFGLCEEKTPSTSFIHL</sequence>
<feature type="domain" description="F-box protein AT5G49610-like beta-propeller" evidence="1">
    <location>
        <begin position="124"/>
        <end position="399"/>
    </location>
</feature>
<protein>
    <recommendedName>
        <fullName evidence="1">F-box protein AT5G49610-like beta-propeller domain-containing protein</fullName>
    </recommendedName>
</protein>
<keyword evidence="3" id="KW-1185">Reference proteome</keyword>
<reference evidence="2 3" key="1">
    <citation type="submission" date="2017-09" db="EMBL/GenBank/DDBJ databases">
        <authorList>
            <consortium name="International Durum Wheat Genome Sequencing Consortium (IDWGSC)"/>
            <person name="Milanesi L."/>
        </authorList>
    </citation>
    <scope>NUCLEOTIDE SEQUENCE [LARGE SCALE GENOMIC DNA]</scope>
    <source>
        <strain evidence="3">cv. Svevo</strain>
    </source>
</reference>
<evidence type="ECO:0000313" key="3">
    <source>
        <dbReference type="Proteomes" id="UP000324705"/>
    </source>
</evidence>
<gene>
    <name evidence="2" type="ORF">TRITD_5Bv1G179900</name>
</gene>
<dbReference type="EMBL" id="LT934120">
    <property type="protein sequence ID" value="VAI35393.1"/>
    <property type="molecule type" value="Genomic_DNA"/>
</dbReference>
<dbReference type="OMA" id="ECLISFC"/>
<name>A0A9R0XER5_TRITD</name>
<organism evidence="2 3">
    <name type="scientific">Triticum turgidum subsp. durum</name>
    <name type="common">Durum wheat</name>
    <name type="synonym">Triticum durum</name>
    <dbReference type="NCBI Taxonomy" id="4567"/>
    <lineage>
        <taxon>Eukaryota</taxon>
        <taxon>Viridiplantae</taxon>
        <taxon>Streptophyta</taxon>
        <taxon>Embryophyta</taxon>
        <taxon>Tracheophyta</taxon>
        <taxon>Spermatophyta</taxon>
        <taxon>Magnoliopsida</taxon>
        <taxon>Liliopsida</taxon>
        <taxon>Poales</taxon>
        <taxon>Poaceae</taxon>
        <taxon>BOP clade</taxon>
        <taxon>Pooideae</taxon>
        <taxon>Triticodae</taxon>
        <taxon>Triticeae</taxon>
        <taxon>Triticinae</taxon>
        <taxon>Triticum</taxon>
    </lineage>
</organism>
<dbReference type="InterPro" id="IPR056594">
    <property type="entry name" value="AT5G49610-like_b-prop"/>
</dbReference>